<reference evidence="9" key="1">
    <citation type="journal article" date="2012" name="Science">
        <title>The Paleozoic origin of enzymatic lignin decomposition reconstructed from 31 fungal genomes.</title>
        <authorList>
            <person name="Floudas D."/>
            <person name="Binder M."/>
            <person name="Riley R."/>
            <person name="Barry K."/>
            <person name="Blanchette R.A."/>
            <person name="Henrissat B."/>
            <person name="Martinez A.T."/>
            <person name="Otillar R."/>
            <person name="Spatafora J.W."/>
            <person name="Yadav J.S."/>
            <person name="Aerts A."/>
            <person name="Benoit I."/>
            <person name="Boyd A."/>
            <person name="Carlson A."/>
            <person name="Copeland A."/>
            <person name="Coutinho P.M."/>
            <person name="de Vries R.P."/>
            <person name="Ferreira P."/>
            <person name="Findley K."/>
            <person name="Foster B."/>
            <person name="Gaskell J."/>
            <person name="Glotzer D."/>
            <person name="Gorecki P."/>
            <person name="Heitman J."/>
            <person name="Hesse C."/>
            <person name="Hori C."/>
            <person name="Igarashi K."/>
            <person name="Jurgens J.A."/>
            <person name="Kallen N."/>
            <person name="Kersten P."/>
            <person name="Kohler A."/>
            <person name="Kuees U."/>
            <person name="Kumar T.K.A."/>
            <person name="Kuo A."/>
            <person name="LaButti K."/>
            <person name="Larrondo L.F."/>
            <person name="Lindquist E."/>
            <person name="Ling A."/>
            <person name="Lombard V."/>
            <person name="Lucas S."/>
            <person name="Lundell T."/>
            <person name="Martin R."/>
            <person name="McLaughlin D.J."/>
            <person name="Morgenstern I."/>
            <person name="Morin E."/>
            <person name="Murat C."/>
            <person name="Nagy L.G."/>
            <person name="Nolan M."/>
            <person name="Ohm R.A."/>
            <person name="Patyshakuliyeva A."/>
            <person name="Rokas A."/>
            <person name="Ruiz-Duenas F.J."/>
            <person name="Sabat G."/>
            <person name="Salamov A."/>
            <person name="Samejima M."/>
            <person name="Schmutz J."/>
            <person name="Slot J.C."/>
            <person name="St John F."/>
            <person name="Stenlid J."/>
            <person name="Sun H."/>
            <person name="Sun S."/>
            <person name="Syed K."/>
            <person name="Tsang A."/>
            <person name="Wiebenga A."/>
            <person name="Young D."/>
            <person name="Pisabarro A."/>
            <person name="Eastwood D.C."/>
            <person name="Martin F."/>
            <person name="Cullen D."/>
            <person name="Grigoriev I.V."/>
            <person name="Hibbett D.S."/>
        </authorList>
    </citation>
    <scope>NUCLEOTIDE SEQUENCE [LARGE SCALE GENOMIC DNA]</scope>
    <source>
        <strain evidence="9">TFB10046</strain>
    </source>
</reference>
<keyword evidence="5" id="KW-0496">Mitochondrion</keyword>
<dbReference type="OrthoDB" id="2919105at2759"/>
<accession>J0WV84</accession>
<dbReference type="GO" id="GO:0070403">
    <property type="term" value="F:NAD+ binding"/>
    <property type="evidence" value="ECO:0007669"/>
    <property type="project" value="InterPro"/>
</dbReference>
<feature type="active site" description="Proton acceptor" evidence="6">
    <location>
        <position position="166"/>
    </location>
</feature>
<dbReference type="Pfam" id="PF02146">
    <property type="entry name" value="SIR2"/>
    <property type="match status" value="2"/>
</dbReference>
<evidence type="ECO:0000256" key="2">
    <source>
        <dbReference type="ARBA" id="ARBA00006924"/>
    </source>
</evidence>
<keyword evidence="6" id="KW-0479">Metal-binding</keyword>
<comment type="subcellular location">
    <subcellularLocation>
        <location evidence="1">Mitochondrion</location>
    </subcellularLocation>
</comment>
<evidence type="ECO:0000256" key="1">
    <source>
        <dbReference type="ARBA" id="ARBA00004173"/>
    </source>
</evidence>
<dbReference type="PANTHER" id="PTHR11085:SF8">
    <property type="entry name" value="NAD-DEPENDENT HISTONE DEACETYLASE HST3"/>
    <property type="match status" value="1"/>
</dbReference>
<evidence type="ECO:0000259" key="7">
    <source>
        <dbReference type="PROSITE" id="PS50305"/>
    </source>
</evidence>
<dbReference type="GO" id="GO:0046872">
    <property type="term" value="F:metal ion binding"/>
    <property type="evidence" value="ECO:0007669"/>
    <property type="project" value="UniProtKB-KW"/>
</dbReference>
<dbReference type="AlphaFoldDB" id="J0WV84"/>
<dbReference type="eggNOG" id="KOG2684">
    <property type="taxonomic scope" value="Eukaryota"/>
</dbReference>
<evidence type="ECO:0000256" key="6">
    <source>
        <dbReference type="PROSITE-ProRule" id="PRU00236"/>
    </source>
</evidence>
<dbReference type="EMBL" id="JH687832">
    <property type="protein sequence ID" value="EJD37942.1"/>
    <property type="molecule type" value="Genomic_DNA"/>
</dbReference>
<keyword evidence="3" id="KW-0808">Transferase</keyword>
<dbReference type="GO" id="GO:0005634">
    <property type="term" value="C:nucleus"/>
    <property type="evidence" value="ECO:0007669"/>
    <property type="project" value="TreeGrafter"/>
</dbReference>
<proteinExistence type="inferred from homology"/>
<dbReference type="PROSITE" id="PS50305">
    <property type="entry name" value="SIRTUIN"/>
    <property type="match status" value="1"/>
</dbReference>
<dbReference type="Proteomes" id="UP000006514">
    <property type="component" value="Unassembled WGS sequence"/>
</dbReference>
<feature type="binding site" evidence="6">
    <location>
        <position position="202"/>
    </location>
    <ligand>
        <name>Zn(2+)</name>
        <dbReference type="ChEBI" id="CHEBI:29105"/>
    </ligand>
</feature>
<dbReference type="Gene3D" id="3.40.50.1220">
    <property type="entry name" value="TPP-binding domain"/>
    <property type="match status" value="1"/>
</dbReference>
<dbReference type="FunCoup" id="J0WV84">
    <property type="interactions" value="5"/>
</dbReference>
<feature type="binding site" evidence="6">
    <location>
        <position position="199"/>
    </location>
    <ligand>
        <name>Zn(2+)</name>
        <dbReference type="ChEBI" id="CHEBI:29105"/>
    </ligand>
</feature>
<dbReference type="KEGG" id="adl:AURDEDRAFT_72640"/>
<dbReference type="InterPro" id="IPR029035">
    <property type="entry name" value="DHS-like_NAD/FAD-binding_dom"/>
</dbReference>
<evidence type="ECO:0000256" key="4">
    <source>
        <dbReference type="ARBA" id="ARBA00023027"/>
    </source>
</evidence>
<evidence type="ECO:0000256" key="3">
    <source>
        <dbReference type="ARBA" id="ARBA00022679"/>
    </source>
</evidence>
<protein>
    <submittedName>
        <fullName evidence="8">DHS-like NAD/FAD-binding domain-containing protein</fullName>
    </submittedName>
</protein>
<name>J0WV84_AURST</name>
<dbReference type="InterPro" id="IPR026591">
    <property type="entry name" value="Sirtuin_cat_small_dom_sf"/>
</dbReference>
<feature type="domain" description="Deacetylase sirtuin-type" evidence="7">
    <location>
        <begin position="10"/>
        <end position="330"/>
    </location>
</feature>
<dbReference type="OMA" id="TYDNERI"/>
<gene>
    <name evidence="8" type="ORF">AURDEDRAFT_72640</name>
</gene>
<dbReference type="InterPro" id="IPR003000">
    <property type="entry name" value="Sirtuin"/>
</dbReference>
<dbReference type="Gene3D" id="3.30.1600.10">
    <property type="entry name" value="SIR2/SIRT2 'Small Domain"/>
    <property type="match status" value="1"/>
</dbReference>
<feature type="binding site" evidence="6">
    <location>
        <position position="174"/>
    </location>
    <ligand>
        <name>Zn(2+)</name>
        <dbReference type="ChEBI" id="CHEBI:29105"/>
    </ligand>
</feature>
<sequence>MVVTYELSSTITDSQNEKALYDISTQLSRSKRLVVVTGAGVSCSSGIPDFRSPRGLHNLVKRHDTRSIKGRDLFDASVFRHADTAALFYSIVAELKDRIDKTTPSPTHKFLAKLGIEKRILRIYTQNIDGLEVRAGLLCSESTSNPTLRAQSKMSRESDLSVIQLHGDIHRVRCVLCSAVYPCSPDIVTAFREGYAPECPECAQRSATRAARQARPIRIGILRPAILLYNEVHPDESTIGTFFAKDLARGPDFLLIIGTSLRAHGIRRLVRKFGRELHSRAEPGVRIVLVNETAPSAEWKDIIDVHIAASCDEWVARVLDDWSNRSDRGK</sequence>
<evidence type="ECO:0000256" key="5">
    <source>
        <dbReference type="ARBA" id="ARBA00023128"/>
    </source>
</evidence>
<evidence type="ECO:0000313" key="8">
    <source>
        <dbReference type="EMBL" id="EJD37942.1"/>
    </source>
</evidence>
<dbReference type="InterPro" id="IPR050134">
    <property type="entry name" value="NAD-dep_sirtuin_deacylases"/>
</dbReference>
<feature type="binding site" evidence="6">
    <location>
        <position position="177"/>
    </location>
    <ligand>
        <name>Zn(2+)</name>
        <dbReference type="ChEBI" id="CHEBI:29105"/>
    </ligand>
</feature>
<keyword evidence="9" id="KW-1185">Reference proteome</keyword>
<keyword evidence="6" id="KW-0862">Zinc</keyword>
<keyword evidence="4" id="KW-0520">NAD</keyword>
<dbReference type="InterPro" id="IPR026590">
    <property type="entry name" value="Ssirtuin_cat_dom"/>
</dbReference>
<dbReference type="SUPFAM" id="SSF52467">
    <property type="entry name" value="DHS-like NAD/FAD-binding domain"/>
    <property type="match status" value="1"/>
</dbReference>
<organism evidence="8 9">
    <name type="scientific">Auricularia subglabra (strain TFB-10046 / SS5)</name>
    <name type="common">White-rot fungus</name>
    <name type="synonym">Auricularia delicata (strain TFB10046)</name>
    <dbReference type="NCBI Taxonomy" id="717982"/>
    <lineage>
        <taxon>Eukaryota</taxon>
        <taxon>Fungi</taxon>
        <taxon>Dikarya</taxon>
        <taxon>Basidiomycota</taxon>
        <taxon>Agaricomycotina</taxon>
        <taxon>Agaricomycetes</taxon>
        <taxon>Auriculariales</taxon>
        <taxon>Auriculariaceae</taxon>
        <taxon>Auricularia</taxon>
    </lineage>
</organism>
<comment type="similarity">
    <text evidence="2">Belongs to the sirtuin family. Class I subfamily.</text>
</comment>
<evidence type="ECO:0000313" key="9">
    <source>
        <dbReference type="Proteomes" id="UP000006514"/>
    </source>
</evidence>
<dbReference type="GO" id="GO:0005739">
    <property type="term" value="C:mitochondrion"/>
    <property type="evidence" value="ECO:0007669"/>
    <property type="project" value="UniProtKB-SubCell"/>
</dbReference>
<dbReference type="PANTHER" id="PTHR11085">
    <property type="entry name" value="NAD-DEPENDENT PROTEIN DEACYLASE SIRTUIN-5, MITOCHONDRIAL-RELATED"/>
    <property type="match status" value="1"/>
</dbReference>
<dbReference type="GO" id="GO:0017136">
    <property type="term" value="F:histone deacetylase activity, NAD-dependent"/>
    <property type="evidence" value="ECO:0007669"/>
    <property type="project" value="TreeGrafter"/>
</dbReference>
<dbReference type="InParanoid" id="J0WV84"/>